<proteinExistence type="predicted"/>
<feature type="region of interest" description="Disordered" evidence="2">
    <location>
        <begin position="131"/>
        <end position="179"/>
    </location>
</feature>
<keyword evidence="4" id="KW-1185">Reference proteome</keyword>
<dbReference type="GO" id="GO:0000287">
    <property type="term" value="F:magnesium ion binding"/>
    <property type="evidence" value="ECO:0007669"/>
    <property type="project" value="TreeGrafter"/>
</dbReference>
<dbReference type="Gene3D" id="3.30.460.20">
    <property type="entry name" value="CorA soluble domain-like"/>
    <property type="match status" value="1"/>
</dbReference>
<protein>
    <submittedName>
        <fullName evidence="3">Uncharacterized protein</fullName>
    </submittedName>
</protein>
<organism evidence="3 4">
    <name type="scientific">Dichomitus squalens</name>
    <dbReference type="NCBI Taxonomy" id="114155"/>
    <lineage>
        <taxon>Eukaryota</taxon>
        <taxon>Fungi</taxon>
        <taxon>Dikarya</taxon>
        <taxon>Basidiomycota</taxon>
        <taxon>Agaricomycotina</taxon>
        <taxon>Agaricomycetes</taxon>
        <taxon>Polyporales</taxon>
        <taxon>Polyporaceae</taxon>
        <taxon>Dichomitus</taxon>
    </lineage>
</organism>
<dbReference type="SUPFAM" id="SSF143865">
    <property type="entry name" value="CorA soluble domain-like"/>
    <property type="match status" value="1"/>
</dbReference>
<dbReference type="EMBL" id="ML145292">
    <property type="protein sequence ID" value="TBU51706.1"/>
    <property type="molecule type" value="Genomic_DNA"/>
</dbReference>
<dbReference type="Proteomes" id="UP000292082">
    <property type="component" value="Unassembled WGS sequence"/>
</dbReference>
<dbReference type="GO" id="GO:0015087">
    <property type="term" value="F:cobalt ion transmembrane transporter activity"/>
    <property type="evidence" value="ECO:0007669"/>
    <property type="project" value="TreeGrafter"/>
</dbReference>
<dbReference type="GO" id="GO:0015095">
    <property type="term" value="F:magnesium ion transmembrane transporter activity"/>
    <property type="evidence" value="ECO:0007669"/>
    <property type="project" value="TreeGrafter"/>
</dbReference>
<dbReference type="InterPro" id="IPR045861">
    <property type="entry name" value="CorA_cytoplasmic_dom"/>
</dbReference>
<dbReference type="GO" id="GO:0005886">
    <property type="term" value="C:plasma membrane"/>
    <property type="evidence" value="ECO:0007669"/>
    <property type="project" value="UniProtKB-SubCell"/>
</dbReference>
<dbReference type="PANTHER" id="PTHR46494">
    <property type="entry name" value="CORA FAMILY METAL ION TRANSPORTER (EUROFUNG)"/>
    <property type="match status" value="1"/>
</dbReference>
<name>A0A4V2K2X7_9APHY</name>
<evidence type="ECO:0000256" key="1">
    <source>
        <dbReference type="ARBA" id="ARBA00004651"/>
    </source>
</evidence>
<dbReference type="GO" id="GO:0050897">
    <property type="term" value="F:cobalt ion binding"/>
    <property type="evidence" value="ECO:0007669"/>
    <property type="project" value="TreeGrafter"/>
</dbReference>
<evidence type="ECO:0000313" key="3">
    <source>
        <dbReference type="EMBL" id="TBU51706.1"/>
    </source>
</evidence>
<comment type="subcellular location">
    <subcellularLocation>
        <location evidence="1">Cell membrane</location>
        <topology evidence="1">Multi-pass membrane protein</topology>
    </subcellularLocation>
</comment>
<evidence type="ECO:0000313" key="4">
    <source>
        <dbReference type="Proteomes" id="UP000292082"/>
    </source>
</evidence>
<dbReference type="AlphaFoldDB" id="A0A4V2K2X7"/>
<sequence>MLSTETATSTLTDDRVCVDDGGQRCTIEVNDYSATRAGSARRDNDDFFKFLGDEGERGASGAREPWVRVRWIDVGGISWDVISAVALKYDLHPLALEDVLHQRAPPTPARADYHLFIRILVHTLASSAFSSFSDDRAPESTSPPDMFADDKEEADTQEESWRHRNNLSTVRAAGPEQRG</sequence>
<dbReference type="PANTHER" id="PTHR46494:SF1">
    <property type="entry name" value="CORA FAMILY METAL ION TRANSPORTER (EUROFUNG)"/>
    <property type="match status" value="1"/>
</dbReference>
<reference evidence="3 4" key="1">
    <citation type="submission" date="2019-01" db="EMBL/GenBank/DDBJ databases">
        <title>Draft genome sequences of three monokaryotic isolates of the white-rot basidiomycete fungus Dichomitus squalens.</title>
        <authorList>
            <consortium name="DOE Joint Genome Institute"/>
            <person name="Lopez S.C."/>
            <person name="Andreopoulos B."/>
            <person name="Pangilinan J."/>
            <person name="Lipzen A."/>
            <person name="Riley R."/>
            <person name="Ahrendt S."/>
            <person name="Ng V."/>
            <person name="Barry K."/>
            <person name="Daum C."/>
            <person name="Grigoriev I.V."/>
            <person name="Hilden K.S."/>
            <person name="Makela M.R."/>
            <person name="de Vries R.P."/>
        </authorList>
    </citation>
    <scope>NUCLEOTIDE SEQUENCE [LARGE SCALE GENOMIC DNA]</scope>
    <source>
        <strain evidence="3 4">CBS 464.89</strain>
    </source>
</reference>
<dbReference type="STRING" id="114155.A0A4V2K2X7"/>
<accession>A0A4V2K2X7</accession>
<gene>
    <name evidence="3" type="ORF">BD310DRAFT_962969</name>
</gene>
<evidence type="ECO:0000256" key="2">
    <source>
        <dbReference type="SAM" id="MobiDB-lite"/>
    </source>
</evidence>